<dbReference type="Proteomes" id="UP000263377">
    <property type="component" value="Unassembled WGS sequence"/>
</dbReference>
<evidence type="ECO:0000313" key="5">
    <source>
        <dbReference type="Proteomes" id="UP000263377"/>
    </source>
</evidence>
<sequence length="260" mass="28113">MRRVLAAEPVIAVPAEAVTVHPLNEQSREILDTGEAAVFGLSPFNGFYRPATVETLLAWAAGRFRHVEAVLPGYETAFGLIACGRAPREAAQSATRAVRRMRAAARRALHASGPNPHDRVNSWTRLINRKRYRELRAQIEDAFRSDGRLRELCREASRGYLMTVLGGEPTPAQIELNLGYVLAELPLVLDLPGITGTRTALLLYNRPWPLQLALWNGEVPALAPAPGHGFATIALAVEPAVAPAVEQAAPPNAGTRGAQS</sequence>
<dbReference type="InterPro" id="IPR038622">
    <property type="entry name" value="CDPS_sf"/>
</dbReference>
<reference evidence="4 5" key="1">
    <citation type="submission" date="2018-08" db="EMBL/GenBank/DDBJ databases">
        <title>Diversity &amp; Physiological Properties of Lignin-Decomposing Actinobacteria from Soil.</title>
        <authorList>
            <person name="Roh S.G."/>
            <person name="Kim S.B."/>
        </authorList>
    </citation>
    <scope>NUCLEOTIDE SEQUENCE [LARGE SCALE GENOMIC DNA]</scope>
    <source>
        <strain evidence="4 5">MMS17-GH009</strain>
    </source>
</reference>
<dbReference type="EMBL" id="QVIG01000001">
    <property type="protein sequence ID" value="RGD57313.1"/>
    <property type="molecule type" value="Genomic_DNA"/>
</dbReference>
<name>A0A372ZN97_9ACTN</name>
<dbReference type="Gene3D" id="3.40.50.11710">
    <property type="entry name" value="Cyclodipeptide synthase"/>
    <property type="match status" value="1"/>
</dbReference>
<gene>
    <name evidence="4" type="ORF">DR950_05465</name>
</gene>
<keyword evidence="5" id="KW-1185">Reference proteome</keyword>
<dbReference type="AlphaFoldDB" id="A0A372ZN97"/>
<dbReference type="Pfam" id="PF16715">
    <property type="entry name" value="CDPS"/>
    <property type="match status" value="1"/>
</dbReference>
<evidence type="ECO:0000256" key="2">
    <source>
        <dbReference type="ARBA" id="ARBA00022679"/>
    </source>
</evidence>
<dbReference type="InterPro" id="IPR030903">
    <property type="entry name" value="CDPS"/>
</dbReference>
<keyword evidence="2" id="KW-0808">Transferase</keyword>
<organism evidence="4 5">
    <name type="scientific">Kitasatospora xanthocidica</name>
    <dbReference type="NCBI Taxonomy" id="83382"/>
    <lineage>
        <taxon>Bacteria</taxon>
        <taxon>Bacillati</taxon>
        <taxon>Actinomycetota</taxon>
        <taxon>Actinomycetes</taxon>
        <taxon>Kitasatosporales</taxon>
        <taxon>Streptomycetaceae</taxon>
        <taxon>Kitasatospora</taxon>
    </lineage>
</organism>
<evidence type="ECO:0000256" key="3">
    <source>
        <dbReference type="ARBA" id="ARBA00030771"/>
    </source>
</evidence>
<protein>
    <recommendedName>
        <fullName evidence="3">Cyclodipeptide synthase</fullName>
    </recommendedName>
</protein>
<dbReference type="NCBIfam" id="TIGR04539">
    <property type="entry name" value="tRNA_cyclodipep"/>
    <property type="match status" value="1"/>
</dbReference>
<dbReference type="GO" id="GO:0016755">
    <property type="term" value="F:aminoacyltransferase activity"/>
    <property type="evidence" value="ECO:0007669"/>
    <property type="project" value="InterPro"/>
</dbReference>
<comment type="similarity">
    <text evidence="1">Belongs to the CDPS family.</text>
</comment>
<comment type="caution">
    <text evidence="4">The sequence shown here is derived from an EMBL/GenBank/DDBJ whole genome shotgun (WGS) entry which is preliminary data.</text>
</comment>
<accession>A0A372ZN97</accession>
<evidence type="ECO:0000313" key="4">
    <source>
        <dbReference type="EMBL" id="RGD57313.1"/>
    </source>
</evidence>
<evidence type="ECO:0000256" key="1">
    <source>
        <dbReference type="ARBA" id="ARBA00006034"/>
    </source>
</evidence>
<proteinExistence type="inferred from homology"/>